<dbReference type="RefSeq" id="XP_016756549.1">
    <property type="nucleotide sequence ID" value="XM_016902232.1"/>
</dbReference>
<sequence length="61" mass="6827">MLRQTTASPLLFGLSSRTETLQSLKIGIYYAVKAWSRLRLGIWAHADTAGGERYPEPVGYK</sequence>
<dbReference type="HOGENOM" id="CLU_2924187_0_0_1"/>
<reference evidence="1 2" key="1">
    <citation type="journal article" date="2012" name="PLoS Pathog.">
        <title>Diverse lifestyles and strategies of plant pathogenesis encoded in the genomes of eighteen Dothideomycetes fungi.</title>
        <authorList>
            <person name="Ohm R.A."/>
            <person name="Feau N."/>
            <person name="Henrissat B."/>
            <person name="Schoch C.L."/>
            <person name="Horwitz B.A."/>
            <person name="Barry K.W."/>
            <person name="Condon B.J."/>
            <person name="Copeland A.C."/>
            <person name="Dhillon B."/>
            <person name="Glaser F."/>
            <person name="Hesse C.N."/>
            <person name="Kosti I."/>
            <person name="LaButti K."/>
            <person name="Lindquist E.A."/>
            <person name="Lucas S."/>
            <person name="Salamov A.A."/>
            <person name="Bradshaw R.E."/>
            <person name="Ciuffetti L."/>
            <person name="Hamelin R.C."/>
            <person name="Kema G.H.J."/>
            <person name="Lawrence C."/>
            <person name="Scott J.A."/>
            <person name="Spatafora J.W."/>
            <person name="Turgeon B.G."/>
            <person name="de Wit P.J.G.M."/>
            <person name="Zhong S."/>
            <person name="Goodwin S.B."/>
            <person name="Grigoriev I.V."/>
        </authorList>
    </citation>
    <scope>NUCLEOTIDE SEQUENCE [LARGE SCALE GENOMIC DNA]</scope>
    <source>
        <strain evidence="1 2">SO2202</strain>
    </source>
</reference>
<evidence type="ECO:0000313" key="2">
    <source>
        <dbReference type="Proteomes" id="UP000016931"/>
    </source>
</evidence>
<organism evidence="1 2">
    <name type="scientific">Sphaerulina musiva (strain SO2202)</name>
    <name type="common">Poplar stem canker fungus</name>
    <name type="synonym">Septoria musiva</name>
    <dbReference type="NCBI Taxonomy" id="692275"/>
    <lineage>
        <taxon>Eukaryota</taxon>
        <taxon>Fungi</taxon>
        <taxon>Dikarya</taxon>
        <taxon>Ascomycota</taxon>
        <taxon>Pezizomycotina</taxon>
        <taxon>Dothideomycetes</taxon>
        <taxon>Dothideomycetidae</taxon>
        <taxon>Mycosphaerellales</taxon>
        <taxon>Mycosphaerellaceae</taxon>
        <taxon>Sphaerulina</taxon>
    </lineage>
</organism>
<name>M3BQQ1_SPHMS</name>
<keyword evidence="2" id="KW-1185">Reference proteome</keyword>
<dbReference type="AlphaFoldDB" id="M3BQQ1"/>
<proteinExistence type="predicted"/>
<protein>
    <submittedName>
        <fullName evidence="1">Uncharacterized protein</fullName>
    </submittedName>
</protein>
<dbReference type="OrthoDB" id="2309723at2759"/>
<dbReference type="GeneID" id="27899369"/>
<evidence type="ECO:0000313" key="1">
    <source>
        <dbReference type="EMBL" id="EMF08428.1"/>
    </source>
</evidence>
<gene>
    <name evidence="1" type="ORF">SEPMUDRAFT_128781</name>
</gene>
<dbReference type="Proteomes" id="UP000016931">
    <property type="component" value="Unassembled WGS sequence"/>
</dbReference>
<dbReference type="EMBL" id="KB456271">
    <property type="protein sequence ID" value="EMF08428.1"/>
    <property type="molecule type" value="Genomic_DNA"/>
</dbReference>
<accession>M3BQQ1</accession>